<organism evidence="2 3">
    <name type="scientific">Colletotrichum higginsianum (strain IMI 349063)</name>
    <name type="common">Crucifer anthracnose fungus</name>
    <dbReference type="NCBI Taxonomy" id="759273"/>
    <lineage>
        <taxon>Eukaryota</taxon>
        <taxon>Fungi</taxon>
        <taxon>Dikarya</taxon>
        <taxon>Ascomycota</taxon>
        <taxon>Pezizomycotina</taxon>
        <taxon>Sordariomycetes</taxon>
        <taxon>Hypocreomycetidae</taxon>
        <taxon>Glomerellales</taxon>
        <taxon>Glomerellaceae</taxon>
        <taxon>Colletotrichum</taxon>
        <taxon>Colletotrichum destructivum species complex</taxon>
    </lineage>
</organism>
<dbReference type="OrthoDB" id="3540486at2759"/>
<protein>
    <recommendedName>
        <fullName evidence="1">2EXR domain-containing protein</fullName>
    </recommendedName>
</protein>
<dbReference type="KEGG" id="chig:CH63R_13350"/>
<evidence type="ECO:0000313" key="3">
    <source>
        <dbReference type="Proteomes" id="UP000092177"/>
    </source>
</evidence>
<accession>A0A1B7XWS5</accession>
<dbReference type="RefSeq" id="XP_018152741.1">
    <property type="nucleotide sequence ID" value="XM_018308324.1"/>
</dbReference>
<feature type="domain" description="2EXR" evidence="1">
    <location>
        <begin position="82"/>
        <end position="138"/>
    </location>
</feature>
<evidence type="ECO:0000259" key="1">
    <source>
        <dbReference type="Pfam" id="PF20150"/>
    </source>
</evidence>
<dbReference type="GeneID" id="28872431"/>
<sequence length="451" mass="51301">MSSRPRPPPGPKTCIHLEHGWFDPKVGLPPRPLREPQDVLEELLRNLIASGNANDDATFLSGLLESASKHRATTKTEDPPQFHQFSRLPLRIRNQIWLFAIPSRTVHVSVDAQEKACWNRRLPIPAPALACREAWLVIMPLVHDVTKCLYISRGPGGCTIEDSWPVVKEERRVSWFTSADTLSVGGAYYTCETLDWFYGRNVPITADTAIPLRTLQEQVNITTFFQSHNCVKVVLQTIDIVVAKTTKTSGKFSRVKDGVMAFRNPVTFVNVKAVKDWSRHERDPVDRDVAFGPPPNFGFHVAHNVELHDRARLEELLSLVSAMGGSSWDACAGKHRLDAMEDWTRAFCFDCLMTWWEKRGRDLTEETFVKHRRQGMGTKNTIGDKPKEADEVDARMSRLIPTVRFLVRFQDIVPPGTPLEEPQVRMLAPHLDFETHGHLPDWMINDFEDDL</sequence>
<dbReference type="InterPro" id="IPR045518">
    <property type="entry name" value="2EXR"/>
</dbReference>
<dbReference type="VEuPathDB" id="FungiDB:CH63R_13350"/>
<proteinExistence type="predicted"/>
<dbReference type="EMBL" id="LTAN01000009">
    <property type="protein sequence ID" value="OBR04223.1"/>
    <property type="molecule type" value="Genomic_DNA"/>
</dbReference>
<keyword evidence="3" id="KW-1185">Reference proteome</keyword>
<comment type="caution">
    <text evidence="2">The sequence shown here is derived from an EMBL/GenBank/DDBJ whole genome shotgun (WGS) entry which is preliminary data.</text>
</comment>
<gene>
    <name evidence="2" type="ORF">CH63R_13350</name>
</gene>
<evidence type="ECO:0000313" key="2">
    <source>
        <dbReference type="EMBL" id="OBR04223.1"/>
    </source>
</evidence>
<name>A0A1B7XWS5_COLHI</name>
<reference evidence="3" key="1">
    <citation type="journal article" date="2017" name="BMC Genomics">
        <title>Gapless genome assembly of Colletotrichum higginsianum reveals chromosome structure and association of transposable elements with secondary metabolite gene clusters.</title>
        <authorList>
            <person name="Dallery J.-F."/>
            <person name="Lapalu N."/>
            <person name="Zampounis A."/>
            <person name="Pigne S."/>
            <person name="Luyten I."/>
            <person name="Amselem J."/>
            <person name="Wittenberg A.H.J."/>
            <person name="Zhou S."/>
            <person name="de Queiroz M.V."/>
            <person name="Robin G.P."/>
            <person name="Auger A."/>
            <person name="Hainaut M."/>
            <person name="Henrissat B."/>
            <person name="Kim K.-T."/>
            <person name="Lee Y.-H."/>
            <person name="Lespinet O."/>
            <person name="Schwartz D.C."/>
            <person name="Thon M.R."/>
            <person name="O'Connell R.J."/>
        </authorList>
    </citation>
    <scope>NUCLEOTIDE SEQUENCE [LARGE SCALE GENOMIC DNA]</scope>
    <source>
        <strain evidence="3">IMI 349063</strain>
    </source>
</reference>
<dbReference type="Proteomes" id="UP000092177">
    <property type="component" value="Chromosome 9"/>
</dbReference>
<dbReference type="AlphaFoldDB" id="A0A1B7XWS5"/>
<dbReference type="Pfam" id="PF20150">
    <property type="entry name" value="2EXR"/>
    <property type="match status" value="1"/>
</dbReference>